<dbReference type="GO" id="GO:0046872">
    <property type="term" value="F:metal ion binding"/>
    <property type="evidence" value="ECO:0007669"/>
    <property type="project" value="UniProtKB-KW"/>
</dbReference>
<dbReference type="Pfam" id="PF01841">
    <property type="entry name" value="Transglut_core"/>
    <property type="match status" value="1"/>
</dbReference>
<feature type="region of interest" description="Disordered" evidence="4">
    <location>
        <begin position="249"/>
        <end position="277"/>
    </location>
</feature>
<keyword evidence="3" id="KW-0862">Zinc</keyword>
<dbReference type="GO" id="GO:0005829">
    <property type="term" value="C:cytosol"/>
    <property type="evidence" value="ECO:0007669"/>
    <property type="project" value="TreeGrafter"/>
</dbReference>
<dbReference type="GO" id="GO:0005634">
    <property type="term" value="C:nucleus"/>
    <property type="evidence" value="ECO:0007669"/>
    <property type="project" value="TreeGrafter"/>
</dbReference>
<dbReference type="SUPFAM" id="SSF54001">
    <property type="entry name" value="Cysteine proteinases"/>
    <property type="match status" value="1"/>
</dbReference>
<dbReference type="STRING" id="1314781.A0A165PZ93"/>
<name>A0A165PZ93_EXIGL</name>
<dbReference type="SMART" id="SM00460">
    <property type="entry name" value="TGc"/>
    <property type="match status" value="1"/>
</dbReference>
<protein>
    <recommendedName>
        <fullName evidence="5">Transglutaminase-like domain-containing protein</fullName>
    </recommendedName>
</protein>
<evidence type="ECO:0000256" key="1">
    <source>
        <dbReference type="ARBA" id="ARBA00009390"/>
    </source>
</evidence>
<dbReference type="EMBL" id="KV425886">
    <property type="protein sequence ID" value="KZW02866.1"/>
    <property type="molecule type" value="Genomic_DNA"/>
</dbReference>
<feature type="compositionally biased region" description="Basic and acidic residues" evidence="4">
    <location>
        <begin position="267"/>
        <end position="277"/>
    </location>
</feature>
<gene>
    <name evidence="6" type="ORF">EXIGLDRAFT_813283</name>
</gene>
<keyword evidence="7" id="KW-1185">Reference proteome</keyword>
<dbReference type="OrthoDB" id="409136at2759"/>
<dbReference type="Gene3D" id="3.10.620.30">
    <property type="match status" value="1"/>
</dbReference>
<dbReference type="PANTHER" id="PTHR12143:SF19">
    <property type="entry name" value="PEPTIDE-N(4)-(N-ACETYL-BETA-GLUCOSAMINYL)ASPARAGINE AMIDASE"/>
    <property type="match status" value="1"/>
</dbReference>
<dbReference type="InterPro" id="IPR038765">
    <property type="entry name" value="Papain-like_cys_pep_sf"/>
</dbReference>
<evidence type="ECO:0000256" key="2">
    <source>
        <dbReference type="ARBA" id="ARBA00022723"/>
    </source>
</evidence>
<reference evidence="6 7" key="1">
    <citation type="journal article" date="2016" name="Mol. Biol. Evol.">
        <title>Comparative Genomics of Early-Diverging Mushroom-Forming Fungi Provides Insights into the Origins of Lignocellulose Decay Capabilities.</title>
        <authorList>
            <person name="Nagy L.G."/>
            <person name="Riley R."/>
            <person name="Tritt A."/>
            <person name="Adam C."/>
            <person name="Daum C."/>
            <person name="Floudas D."/>
            <person name="Sun H."/>
            <person name="Yadav J.S."/>
            <person name="Pangilinan J."/>
            <person name="Larsson K.H."/>
            <person name="Matsuura K."/>
            <person name="Barry K."/>
            <person name="Labutti K."/>
            <person name="Kuo R."/>
            <person name="Ohm R.A."/>
            <person name="Bhattacharya S.S."/>
            <person name="Shirouzu T."/>
            <person name="Yoshinaga Y."/>
            <person name="Martin F.M."/>
            <person name="Grigoriev I.V."/>
            <person name="Hibbett D.S."/>
        </authorList>
    </citation>
    <scope>NUCLEOTIDE SEQUENCE [LARGE SCALE GENOMIC DNA]</scope>
    <source>
        <strain evidence="6 7">HHB12029</strain>
    </source>
</reference>
<sequence length="277" mass="31313">MAHVPLQDLHAAADARQSGSEPLACFEDALAEALVKWFKPNFFKWVDPIKCPVCSQPMENKGHVSPTPEERAGGGHRVELYECETGDGGTSRFPRYNDLRVLMKSRVGRCGEFANVFTLMLRAVGLRARYVWNAEDHVWFYYSPGLGRWVHLDSCENARDEHMLYDRGWGKKMSYVLAFSTDGVRDVSRAYIQDWDGALQRRTRIPEAELTRALEAVTARRRFGRAPDELARLEAEDVAEAEWLRTAAAQSNAENLEGRQSGTTEWIEQRGEDGGSS</sequence>
<proteinExistence type="inferred from homology"/>
<dbReference type="Gene3D" id="2.20.25.10">
    <property type="match status" value="1"/>
</dbReference>
<evidence type="ECO:0000313" key="7">
    <source>
        <dbReference type="Proteomes" id="UP000077266"/>
    </source>
</evidence>
<dbReference type="Proteomes" id="UP000077266">
    <property type="component" value="Unassembled WGS sequence"/>
</dbReference>
<dbReference type="FunCoup" id="A0A165PZ93">
    <property type="interactions" value="129"/>
</dbReference>
<evidence type="ECO:0000313" key="6">
    <source>
        <dbReference type="EMBL" id="KZW02866.1"/>
    </source>
</evidence>
<accession>A0A165PZ93</accession>
<keyword evidence="2" id="KW-0479">Metal-binding</keyword>
<dbReference type="GO" id="GO:0006516">
    <property type="term" value="P:glycoprotein catabolic process"/>
    <property type="evidence" value="ECO:0007669"/>
    <property type="project" value="TreeGrafter"/>
</dbReference>
<feature type="compositionally biased region" description="Polar residues" evidence="4">
    <location>
        <begin position="249"/>
        <end position="266"/>
    </location>
</feature>
<dbReference type="InterPro" id="IPR002931">
    <property type="entry name" value="Transglutaminase-like"/>
</dbReference>
<dbReference type="InterPro" id="IPR050883">
    <property type="entry name" value="PNGase"/>
</dbReference>
<evidence type="ECO:0000259" key="5">
    <source>
        <dbReference type="SMART" id="SM00460"/>
    </source>
</evidence>
<evidence type="ECO:0000256" key="3">
    <source>
        <dbReference type="ARBA" id="ARBA00022833"/>
    </source>
</evidence>
<dbReference type="PANTHER" id="PTHR12143">
    <property type="entry name" value="PEPTIDE N-GLYCANASE PNGASE -RELATED"/>
    <property type="match status" value="1"/>
</dbReference>
<evidence type="ECO:0000256" key="4">
    <source>
        <dbReference type="SAM" id="MobiDB-lite"/>
    </source>
</evidence>
<organism evidence="6 7">
    <name type="scientific">Exidia glandulosa HHB12029</name>
    <dbReference type="NCBI Taxonomy" id="1314781"/>
    <lineage>
        <taxon>Eukaryota</taxon>
        <taxon>Fungi</taxon>
        <taxon>Dikarya</taxon>
        <taxon>Basidiomycota</taxon>
        <taxon>Agaricomycotina</taxon>
        <taxon>Agaricomycetes</taxon>
        <taxon>Auriculariales</taxon>
        <taxon>Exidiaceae</taxon>
        <taxon>Exidia</taxon>
    </lineage>
</organism>
<comment type="similarity">
    <text evidence="1">Belongs to the transglutaminase-like superfamily. PNGase family.</text>
</comment>
<dbReference type="InParanoid" id="A0A165PZ93"/>
<dbReference type="GO" id="GO:0000224">
    <property type="term" value="F:peptide-N4-(N-acetyl-beta-glucosaminyl)asparagine amidase activity"/>
    <property type="evidence" value="ECO:0007669"/>
    <property type="project" value="TreeGrafter"/>
</dbReference>
<dbReference type="AlphaFoldDB" id="A0A165PZ93"/>
<feature type="domain" description="Transglutaminase-like" evidence="5">
    <location>
        <begin position="102"/>
        <end position="156"/>
    </location>
</feature>